<dbReference type="PROSITE" id="PS00760">
    <property type="entry name" value="SPASE_I_2"/>
    <property type="match status" value="1"/>
</dbReference>
<keyword evidence="9" id="KW-1185">Reference proteome</keyword>
<dbReference type="GO" id="GO:0004252">
    <property type="term" value="F:serine-type endopeptidase activity"/>
    <property type="evidence" value="ECO:0007669"/>
    <property type="project" value="InterPro"/>
</dbReference>
<dbReference type="Gene3D" id="2.10.109.10">
    <property type="entry name" value="Umud Fragment, subunit A"/>
    <property type="match status" value="1"/>
</dbReference>
<dbReference type="EC" id="3.4.21.89" evidence="3 6"/>
<keyword evidence="6" id="KW-0812">Transmembrane</keyword>
<dbReference type="EMBL" id="QWLB01000003">
    <property type="protein sequence ID" value="RIH93767.1"/>
    <property type="molecule type" value="Genomic_DNA"/>
</dbReference>
<dbReference type="PANTHER" id="PTHR43390">
    <property type="entry name" value="SIGNAL PEPTIDASE I"/>
    <property type="match status" value="1"/>
</dbReference>
<reference evidence="8 9" key="1">
    <citation type="submission" date="2018-08" db="EMBL/GenBank/DDBJ databases">
        <title>Meiothermus granaticius genome AF-68 sequencing project.</title>
        <authorList>
            <person name="Da Costa M.S."/>
            <person name="Albuquerque L."/>
            <person name="Raposo P."/>
            <person name="Froufe H.J.C."/>
            <person name="Barroso C.S."/>
            <person name="Egas C."/>
        </authorList>
    </citation>
    <scope>NUCLEOTIDE SEQUENCE [LARGE SCALE GENOMIC DNA]</scope>
    <source>
        <strain evidence="8 9">AF-68</strain>
    </source>
</reference>
<dbReference type="Pfam" id="PF10502">
    <property type="entry name" value="Peptidase_S26"/>
    <property type="match status" value="1"/>
</dbReference>
<accession>A0A399FAV4</accession>
<evidence type="ECO:0000313" key="9">
    <source>
        <dbReference type="Proteomes" id="UP000266178"/>
    </source>
</evidence>
<gene>
    <name evidence="8" type="primary">sipT_1</name>
    <name evidence="8" type="ORF">Mgrana_00350</name>
</gene>
<dbReference type="AlphaFoldDB" id="A0A399FAV4"/>
<keyword evidence="6" id="KW-0645">Protease</keyword>
<dbReference type="Proteomes" id="UP000266178">
    <property type="component" value="Unassembled WGS sequence"/>
</dbReference>
<evidence type="ECO:0000256" key="2">
    <source>
        <dbReference type="ARBA" id="ARBA00009370"/>
    </source>
</evidence>
<feature type="transmembrane region" description="Helical" evidence="6">
    <location>
        <begin position="29"/>
        <end position="50"/>
    </location>
</feature>
<dbReference type="NCBIfam" id="TIGR02227">
    <property type="entry name" value="sigpep_I_bact"/>
    <property type="match status" value="1"/>
</dbReference>
<organism evidence="8 9">
    <name type="scientific">Meiothermus granaticius NBRC 107808</name>
    <dbReference type="NCBI Taxonomy" id="1227551"/>
    <lineage>
        <taxon>Bacteria</taxon>
        <taxon>Thermotogati</taxon>
        <taxon>Deinococcota</taxon>
        <taxon>Deinococci</taxon>
        <taxon>Thermales</taxon>
        <taxon>Thermaceae</taxon>
        <taxon>Meiothermus</taxon>
    </lineage>
</organism>
<dbReference type="InterPro" id="IPR000223">
    <property type="entry name" value="Pept_S26A_signal_pept_1"/>
</dbReference>
<evidence type="ECO:0000256" key="1">
    <source>
        <dbReference type="ARBA" id="ARBA00000677"/>
    </source>
</evidence>
<dbReference type="InterPro" id="IPR036286">
    <property type="entry name" value="LexA/Signal_pep-like_sf"/>
</dbReference>
<comment type="subcellular location">
    <subcellularLocation>
        <location evidence="6">Membrane</location>
        <topology evidence="6">Single-pass type II membrane protein</topology>
    </subcellularLocation>
</comment>
<dbReference type="RefSeq" id="WP_119355877.1">
    <property type="nucleotide sequence ID" value="NZ_BJXM01000002.1"/>
</dbReference>
<evidence type="ECO:0000259" key="7">
    <source>
        <dbReference type="Pfam" id="PF10502"/>
    </source>
</evidence>
<keyword evidence="6" id="KW-1133">Transmembrane helix</keyword>
<dbReference type="InterPro" id="IPR019533">
    <property type="entry name" value="Peptidase_S26"/>
</dbReference>
<keyword evidence="6" id="KW-0472">Membrane</keyword>
<dbReference type="OrthoDB" id="9802919at2"/>
<comment type="similarity">
    <text evidence="2 6">Belongs to the peptidase S26 family.</text>
</comment>
<keyword evidence="4 6" id="KW-0378">Hydrolase</keyword>
<dbReference type="CDD" id="cd06530">
    <property type="entry name" value="S26_SPase_I"/>
    <property type="match status" value="1"/>
</dbReference>
<name>A0A399FAV4_9DEIN</name>
<proteinExistence type="inferred from homology"/>
<evidence type="ECO:0000256" key="3">
    <source>
        <dbReference type="ARBA" id="ARBA00013208"/>
    </source>
</evidence>
<sequence length="246" mass="27668">MLQNSEIAREAPSFWRYLWLEWLRPVSEAVLVALLVTTFLFTTVGVVGTSDLPNLKSGERLWVPKYQTWLHRFGWGSFQRGELVVVKPPLTSPYAVQPLPVLGPWGATFRPFFIKRIVGLPGDRLRMVAGQLYINGRAVQESHTVPYWQKLGQWDQTSALANSDTWPFRHGQAGDFVVPQGMYFVMGDNRSPGGSEDSRDFGPVPLSQIGGQASTVVWPPLQRDLYGHWQLNWGSLQIPPGLRGLP</sequence>
<feature type="active site" evidence="5">
    <location>
        <position position="115"/>
    </location>
</feature>
<dbReference type="GO" id="GO:0009003">
    <property type="term" value="F:signal peptidase activity"/>
    <property type="evidence" value="ECO:0007669"/>
    <property type="project" value="UniProtKB-EC"/>
</dbReference>
<evidence type="ECO:0000313" key="8">
    <source>
        <dbReference type="EMBL" id="RIH93767.1"/>
    </source>
</evidence>
<dbReference type="PRINTS" id="PR00727">
    <property type="entry name" value="LEADERPTASE"/>
</dbReference>
<evidence type="ECO:0000256" key="4">
    <source>
        <dbReference type="ARBA" id="ARBA00022801"/>
    </source>
</evidence>
<feature type="active site" evidence="5">
    <location>
        <position position="50"/>
    </location>
</feature>
<feature type="domain" description="Peptidase S26" evidence="7">
    <location>
        <begin position="19"/>
        <end position="218"/>
    </location>
</feature>
<dbReference type="SUPFAM" id="SSF51306">
    <property type="entry name" value="LexA/Signal peptidase"/>
    <property type="match status" value="1"/>
</dbReference>
<dbReference type="GO" id="GO:0016020">
    <property type="term" value="C:membrane"/>
    <property type="evidence" value="ECO:0007669"/>
    <property type="project" value="UniProtKB-SubCell"/>
</dbReference>
<protein>
    <recommendedName>
        <fullName evidence="3 6">Signal peptidase I</fullName>
        <ecNumber evidence="3 6">3.4.21.89</ecNumber>
    </recommendedName>
</protein>
<dbReference type="GO" id="GO:0006465">
    <property type="term" value="P:signal peptide processing"/>
    <property type="evidence" value="ECO:0007669"/>
    <property type="project" value="InterPro"/>
</dbReference>
<evidence type="ECO:0000256" key="6">
    <source>
        <dbReference type="RuleBase" id="RU362042"/>
    </source>
</evidence>
<comment type="caution">
    <text evidence="8">The sequence shown here is derived from an EMBL/GenBank/DDBJ whole genome shotgun (WGS) entry which is preliminary data.</text>
</comment>
<dbReference type="PANTHER" id="PTHR43390:SF1">
    <property type="entry name" value="CHLOROPLAST PROCESSING PEPTIDASE"/>
    <property type="match status" value="1"/>
</dbReference>
<comment type="catalytic activity">
    <reaction evidence="1 6">
        <text>Cleavage of hydrophobic, N-terminal signal or leader sequences from secreted and periplasmic proteins.</text>
        <dbReference type="EC" id="3.4.21.89"/>
    </reaction>
</comment>
<evidence type="ECO:0000256" key="5">
    <source>
        <dbReference type="PIRSR" id="PIRSR600223-1"/>
    </source>
</evidence>
<dbReference type="InterPro" id="IPR019757">
    <property type="entry name" value="Pept_S26A_signal_pept_1_Lys-AS"/>
</dbReference>